<keyword evidence="1" id="KW-0812">Transmembrane</keyword>
<proteinExistence type="predicted"/>
<dbReference type="AlphaFoldDB" id="A0A1J5HQX8"/>
<evidence type="ECO:0000256" key="1">
    <source>
        <dbReference type="SAM" id="Phobius"/>
    </source>
</evidence>
<comment type="caution">
    <text evidence="2">The sequence shown here is derived from an EMBL/GenBank/DDBJ whole genome shotgun (WGS) entry which is preliminary data.</text>
</comment>
<dbReference type="EMBL" id="MNZO01000027">
    <property type="protein sequence ID" value="OIP87164.1"/>
    <property type="molecule type" value="Genomic_DNA"/>
</dbReference>
<dbReference type="STRING" id="1805376.AUK05_02000"/>
<keyword evidence="1" id="KW-0472">Membrane</keyword>
<keyword evidence="1" id="KW-1133">Transmembrane helix</keyword>
<evidence type="ECO:0000313" key="2">
    <source>
        <dbReference type="EMBL" id="OIP87164.1"/>
    </source>
</evidence>
<protein>
    <recommendedName>
        <fullName evidence="4">Bacterial Ig domain-containing protein</fullName>
    </recommendedName>
</protein>
<dbReference type="Proteomes" id="UP000182344">
    <property type="component" value="Unassembled WGS sequence"/>
</dbReference>
<name>A0A1J5HQX8_9BACT</name>
<dbReference type="InterPro" id="IPR013783">
    <property type="entry name" value="Ig-like_fold"/>
</dbReference>
<sequence>MFKELILAIIFGGLIGFGATGTFIALKKKNVTTNNSSTIQTINTPTQFQNQITPTIVATKNTLNIFEPQNESVVSSSKLTLKGQTDNSATVIITTIDNSYLITADSSGNFDTTINLNPGINHLKITSISSTDTENNAELFVTYTTIKI</sequence>
<accession>A0A1J5HQX8</accession>
<feature type="transmembrane region" description="Helical" evidence="1">
    <location>
        <begin position="6"/>
        <end position="26"/>
    </location>
</feature>
<dbReference type="Gene3D" id="2.60.40.10">
    <property type="entry name" value="Immunoglobulins"/>
    <property type="match status" value="1"/>
</dbReference>
<organism evidence="2 3">
    <name type="scientific">Candidatus Shapirobacteria bacterium CG2_30_35_20</name>
    <dbReference type="NCBI Taxonomy" id="1805376"/>
    <lineage>
        <taxon>Bacteria</taxon>
        <taxon>Candidatus Shapironibacteriota</taxon>
    </lineage>
</organism>
<evidence type="ECO:0008006" key="4">
    <source>
        <dbReference type="Google" id="ProtNLM"/>
    </source>
</evidence>
<evidence type="ECO:0000313" key="3">
    <source>
        <dbReference type="Proteomes" id="UP000182344"/>
    </source>
</evidence>
<reference evidence="2 3" key="1">
    <citation type="journal article" date="2016" name="Environ. Microbiol.">
        <title>Genomic resolution of a cold subsurface aquifer community provides metabolic insights for novel microbes adapted to high CO concentrations.</title>
        <authorList>
            <person name="Probst A.J."/>
            <person name="Castelle C.J."/>
            <person name="Singh A."/>
            <person name="Brown C.T."/>
            <person name="Anantharaman K."/>
            <person name="Sharon I."/>
            <person name="Hug L.A."/>
            <person name="Burstein D."/>
            <person name="Emerson J.B."/>
            <person name="Thomas B.C."/>
            <person name="Banfield J.F."/>
        </authorList>
    </citation>
    <scope>NUCLEOTIDE SEQUENCE [LARGE SCALE GENOMIC DNA]</scope>
    <source>
        <strain evidence="2">CG2_30_35_20</strain>
    </source>
</reference>
<gene>
    <name evidence="2" type="ORF">AUK05_02000</name>
</gene>